<organism evidence="2 3">
    <name type="scientific">Olleya aquimaris</name>
    <dbReference type="NCBI Taxonomy" id="639310"/>
    <lineage>
        <taxon>Bacteria</taxon>
        <taxon>Pseudomonadati</taxon>
        <taxon>Bacteroidota</taxon>
        <taxon>Flavobacteriia</taxon>
        <taxon>Flavobacteriales</taxon>
        <taxon>Flavobacteriaceae</taxon>
    </lineage>
</organism>
<keyword evidence="2" id="KW-0808">Transferase</keyword>
<feature type="domain" description="N-acetyltransferase" evidence="1">
    <location>
        <begin position="5"/>
        <end position="182"/>
    </location>
</feature>
<proteinExistence type="predicted"/>
<comment type="caution">
    <text evidence="2">The sequence shown here is derived from an EMBL/GenBank/DDBJ whole genome shotgun (WGS) entry which is preliminary data.</text>
</comment>
<dbReference type="GO" id="GO:0016747">
    <property type="term" value="F:acyltransferase activity, transferring groups other than amino-acyl groups"/>
    <property type="evidence" value="ECO:0007669"/>
    <property type="project" value="InterPro"/>
</dbReference>
<evidence type="ECO:0000313" key="2">
    <source>
        <dbReference type="EMBL" id="RAJ12131.1"/>
    </source>
</evidence>
<dbReference type="SUPFAM" id="SSF55729">
    <property type="entry name" value="Acyl-CoA N-acyltransferases (Nat)"/>
    <property type="match status" value="1"/>
</dbReference>
<dbReference type="PROSITE" id="PS51186">
    <property type="entry name" value="GNAT"/>
    <property type="match status" value="1"/>
</dbReference>
<sequence length="183" mass="21009">MSALITYHRATTKTELEEILSLQAQNLRHIISEEEKQKEGFVTLQHDFEILKKMNDACAHCIAKQDGKVVGYALSMLQDFKHQIPLLVPMFKEIDKTIKAQHLSTNYIAMGQICVDKNVRGQGVFRGLYRYMADQLKDSFDAIITEVDTKNKRSSQAHQAVGFKVIKNYTSNNQFWEIISLEI</sequence>
<dbReference type="RefSeq" id="WP_111660651.1">
    <property type="nucleotide sequence ID" value="NZ_QLLO01000009.1"/>
</dbReference>
<dbReference type="InterPro" id="IPR016181">
    <property type="entry name" value="Acyl_CoA_acyltransferase"/>
</dbReference>
<evidence type="ECO:0000313" key="3">
    <source>
        <dbReference type="Proteomes" id="UP000248703"/>
    </source>
</evidence>
<dbReference type="EMBL" id="QLLO01000009">
    <property type="protein sequence ID" value="RAJ12131.1"/>
    <property type="molecule type" value="Genomic_DNA"/>
</dbReference>
<reference evidence="2 3" key="1">
    <citation type="submission" date="2018-06" db="EMBL/GenBank/DDBJ databases">
        <title>Genomic Encyclopedia of Archaeal and Bacterial Type Strains, Phase II (KMG-II): from individual species to whole genera.</title>
        <authorList>
            <person name="Goeker M."/>
        </authorList>
    </citation>
    <scope>NUCLEOTIDE SEQUENCE [LARGE SCALE GENOMIC DNA]</scope>
    <source>
        <strain evidence="2 3">DSM 24464</strain>
    </source>
</reference>
<protein>
    <submittedName>
        <fullName evidence="2">Acetyltransferase (GNAT) family protein</fullName>
    </submittedName>
</protein>
<gene>
    <name evidence="2" type="ORF">LY08_02383</name>
</gene>
<dbReference type="Gene3D" id="3.40.630.30">
    <property type="match status" value="1"/>
</dbReference>
<name>A0A327R681_9FLAO</name>
<keyword evidence="3" id="KW-1185">Reference proteome</keyword>
<dbReference type="InterPro" id="IPR000182">
    <property type="entry name" value="GNAT_dom"/>
</dbReference>
<dbReference type="Proteomes" id="UP000248703">
    <property type="component" value="Unassembled WGS sequence"/>
</dbReference>
<evidence type="ECO:0000259" key="1">
    <source>
        <dbReference type="PROSITE" id="PS51186"/>
    </source>
</evidence>
<dbReference type="AlphaFoldDB" id="A0A327R681"/>
<dbReference type="OrthoDB" id="5109343at2"/>
<accession>A0A327R681</accession>
<dbReference type="Pfam" id="PF00583">
    <property type="entry name" value="Acetyltransf_1"/>
    <property type="match status" value="1"/>
</dbReference>